<accession>A0A6A6GY14</accession>
<dbReference type="EMBL" id="ML991837">
    <property type="protein sequence ID" value="KAF2230694.1"/>
    <property type="molecule type" value="Genomic_DNA"/>
</dbReference>
<gene>
    <name evidence="2" type="ORF">EV356DRAFT_508315</name>
</gene>
<proteinExistence type="predicted"/>
<protein>
    <submittedName>
        <fullName evidence="2">Uncharacterized protein</fullName>
    </submittedName>
</protein>
<reference evidence="2" key="1">
    <citation type="journal article" date="2020" name="Stud. Mycol.">
        <title>101 Dothideomycetes genomes: a test case for predicting lifestyles and emergence of pathogens.</title>
        <authorList>
            <person name="Haridas S."/>
            <person name="Albert R."/>
            <person name="Binder M."/>
            <person name="Bloem J."/>
            <person name="Labutti K."/>
            <person name="Salamov A."/>
            <person name="Andreopoulos B."/>
            <person name="Baker S."/>
            <person name="Barry K."/>
            <person name="Bills G."/>
            <person name="Bluhm B."/>
            <person name="Cannon C."/>
            <person name="Castanera R."/>
            <person name="Culley D."/>
            <person name="Daum C."/>
            <person name="Ezra D."/>
            <person name="Gonzalez J."/>
            <person name="Henrissat B."/>
            <person name="Kuo A."/>
            <person name="Liang C."/>
            <person name="Lipzen A."/>
            <person name="Lutzoni F."/>
            <person name="Magnuson J."/>
            <person name="Mondo S."/>
            <person name="Nolan M."/>
            <person name="Ohm R."/>
            <person name="Pangilinan J."/>
            <person name="Park H.-J."/>
            <person name="Ramirez L."/>
            <person name="Alfaro M."/>
            <person name="Sun H."/>
            <person name="Tritt A."/>
            <person name="Yoshinaga Y."/>
            <person name="Zwiers L.-H."/>
            <person name="Turgeon B."/>
            <person name="Goodwin S."/>
            <person name="Spatafora J."/>
            <person name="Crous P."/>
            <person name="Grigoriev I."/>
        </authorList>
    </citation>
    <scope>NUCLEOTIDE SEQUENCE</scope>
    <source>
        <strain evidence="2">Tuck. ex Michener</strain>
    </source>
</reference>
<name>A0A6A6GY14_VIRVR</name>
<dbReference type="AlphaFoldDB" id="A0A6A6GY14"/>
<keyword evidence="3" id="KW-1185">Reference proteome</keyword>
<evidence type="ECO:0000313" key="3">
    <source>
        <dbReference type="Proteomes" id="UP000800092"/>
    </source>
</evidence>
<evidence type="ECO:0000256" key="1">
    <source>
        <dbReference type="SAM" id="MobiDB-lite"/>
    </source>
</evidence>
<evidence type="ECO:0000313" key="2">
    <source>
        <dbReference type="EMBL" id="KAF2230694.1"/>
    </source>
</evidence>
<sequence length="160" mass="17460">MESDFAASHANHLQRPTHHLKSPPRSTNAWPRANQVDEVVDSLHILKQMDGSGGLCAAAGQSSSVTSCPSRIASAIMSQSPTPALAAEALGSNQQNSTNSGPILSCRCLAIDLHARVLRVWESLCFMFFSLLGQIVRNGPNTMRRFRSGPVKKVWSWRHL</sequence>
<feature type="region of interest" description="Disordered" evidence="1">
    <location>
        <begin position="1"/>
        <end position="31"/>
    </location>
</feature>
<organism evidence="2 3">
    <name type="scientific">Viridothelium virens</name>
    <name type="common">Speckled blister lichen</name>
    <name type="synonym">Trypethelium virens</name>
    <dbReference type="NCBI Taxonomy" id="1048519"/>
    <lineage>
        <taxon>Eukaryota</taxon>
        <taxon>Fungi</taxon>
        <taxon>Dikarya</taxon>
        <taxon>Ascomycota</taxon>
        <taxon>Pezizomycotina</taxon>
        <taxon>Dothideomycetes</taxon>
        <taxon>Dothideomycetes incertae sedis</taxon>
        <taxon>Trypetheliales</taxon>
        <taxon>Trypetheliaceae</taxon>
        <taxon>Viridothelium</taxon>
    </lineage>
</organism>
<dbReference type="Proteomes" id="UP000800092">
    <property type="component" value="Unassembled WGS sequence"/>
</dbReference>